<accession>A0A161I1F2</accession>
<dbReference type="AlphaFoldDB" id="A0A161I1F2"/>
<dbReference type="CDD" id="cd04301">
    <property type="entry name" value="NAT_SF"/>
    <property type="match status" value="1"/>
</dbReference>
<keyword evidence="2" id="KW-0012">Acyltransferase</keyword>
<keyword evidence="3" id="KW-1185">Reference proteome</keyword>
<evidence type="ECO:0000313" key="2">
    <source>
        <dbReference type="EMBL" id="ANC31075.1"/>
    </source>
</evidence>
<dbReference type="InterPro" id="IPR016181">
    <property type="entry name" value="Acyl_CoA_acyltransferase"/>
</dbReference>
<dbReference type="KEGG" id="ido:I598_1522"/>
<proteinExistence type="predicted"/>
<dbReference type="EMBL" id="CP014209">
    <property type="protein sequence ID" value="ANC31075.1"/>
    <property type="molecule type" value="Genomic_DNA"/>
</dbReference>
<dbReference type="GO" id="GO:0016747">
    <property type="term" value="F:acyltransferase activity, transferring groups other than amino-acyl groups"/>
    <property type="evidence" value="ECO:0007669"/>
    <property type="project" value="InterPro"/>
</dbReference>
<dbReference type="STRING" id="1300344.I598_1522"/>
<evidence type="ECO:0000313" key="3">
    <source>
        <dbReference type="Proteomes" id="UP000076794"/>
    </source>
</evidence>
<dbReference type="InterPro" id="IPR000182">
    <property type="entry name" value="GNAT_dom"/>
</dbReference>
<dbReference type="SUPFAM" id="SSF55729">
    <property type="entry name" value="Acyl-CoA N-acyltransferases (Nat)"/>
    <property type="match status" value="1"/>
</dbReference>
<dbReference type="PROSITE" id="PS51186">
    <property type="entry name" value="GNAT"/>
    <property type="match status" value="1"/>
</dbReference>
<reference evidence="2 3" key="1">
    <citation type="submission" date="2016-01" db="EMBL/GenBank/DDBJ databases">
        <title>Complete genome sequence of a soil Actinobacterium, Isoptericola dokdonensis DS-3.</title>
        <authorList>
            <person name="Kwon S.-K."/>
            <person name="Kim J.F."/>
        </authorList>
    </citation>
    <scope>NUCLEOTIDE SEQUENCE [LARGE SCALE GENOMIC DNA]</scope>
    <source>
        <strain evidence="2 3">DS-3</strain>
    </source>
</reference>
<dbReference type="Gene3D" id="3.40.630.30">
    <property type="match status" value="1"/>
</dbReference>
<protein>
    <submittedName>
        <fullName evidence="2">Putative acyltransferase</fullName>
    </submittedName>
</protein>
<feature type="domain" description="N-acetyltransferase" evidence="1">
    <location>
        <begin position="6"/>
        <end position="146"/>
    </location>
</feature>
<gene>
    <name evidence="2" type="ORF">I598_1522</name>
</gene>
<sequence length="146" mass="16057">MQILVQTLDALDPRTAYGMWRLRQDVFVVEQECAYPDLDGRDLEPGTRHVLLLDDGRVVGTARVLDDGDTQRIGRVVCHPDVRGTGASGDLMRAAVDAATHAAPDQDVVLGAQSPLVGFYGRFGFVADGPEYLEDDIPHTPMRLRR</sequence>
<organism evidence="2 3">
    <name type="scientific">Isoptericola dokdonensis DS-3</name>
    <dbReference type="NCBI Taxonomy" id="1300344"/>
    <lineage>
        <taxon>Bacteria</taxon>
        <taxon>Bacillati</taxon>
        <taxon>Actinomycetota</taxon>
        <taxon>Actinomycetes</taxon>
        <taxon>Micrococcales</taxon>
        <taxon>Promicromonosporaceae</taxon>
        <taxon>Isoptericola</taxon>
    </lineage>
</organism>
<dbReference type="RefSeq" id="WP_068205118.1">
    <property type="nucleotide sequence ID" value="NZ_CP014209.1"/>
</dbReference>
<keyword evidence="2" id="KW-0808">Transferase</keyword>
<dbReference type="PATRIC" id="fig|1300344.3.peg.1528"/>
<evidence type="ECO:0000259" key="1">
    <source>
        <dbReference type="PROSITE" id="PS51186"/>
    </source>
</evidence>
<dbReference type="Proteomes" id="UP000076794">
    <property type="component" value="Chromosome"/>
</dbReference>
<dbReference type="Pfam" id="PF13673">
    <property type="entry name" value="Acetyltransf_10"/>
    <property type="match status" value="1"/>
</dbReference>
<name>A0A161I1F2_9MICO</name>